<evidence type="ECO:0000313" key="2">
    <source>
        <dbReference type="Proteomes" id="UP000015105"/>
    </source>
</evidence>
<reference evidence="2" key="2">
    <citation type="journal article" date="2017" name="Nat. Plants">
        <title>The Aegilops tauschii genome reveals multiple impacts of transposons.</title>
        <authorList>
            <person name="Zhao G."/>
            <person name="Zou C."/>
            <person name="Li K."/>
            <person name="Wang K."/>
            <person name="Li T."/>
            <person name="Gao L."/>
            <person name="Zhang X."/>
            <person name="Wang H."/>
            <person name="Yang Z."/>
            <person name="Liu X."/>
            <person name="Jiang W."/>
            <person name="Mao L."/>
            <person name="Kong X."/>
            <person name="Jiao Y."/>
            <person name="Jia J."/>
        </authorList>
    </citation>
    <scope>NUCLEOTIDE SEQUENCE [LARGE SCALE GENOMIC DNA]</scope>
    <source>
        <strain evidence="2">cv. AL8/78</strain>
    </source>
</reference>
<reference evidence="1" key="5">
    <citation type="journal article" date="2021" name="G3 (Bethesda)">
        <title>Aegilops tauschii genome assembly Aet v5.0 features greater sequence contiguity and improved annotation.</title>
        <authorList>
            <person name="Wang L."/>
            <person name="Zhu T."/>
            <person name="Rodriguez J.C."/>
            <person name="Deal K.R."/>
            <person name="Dubcovsky J."/>
            <person name="McGuire P.E."/>
            <person name="Lux T."/>
            <person name="Spannagl M."/>
            <person name="Mayer K.F.X."/>
            <person name="Baldrich P."/>
            <person name="Meyers B.C."/>
            <person name="Huo N."/>
            <person name="Gu Y.Q."/>
            <person name="Zhou H."/>
            <person name="Devos K.M."/>
            <person name="Bennetzen J.L."/>
            <person name="Unver T."/>
            <person name="Budak H."/>
            <person name="Gulick P.J."/>
            <person name="Galiba G."/>
            <person name="Kalapos B."/>
            <person name="Nelson D.R."/>
            <person name="Li P."/>
            <person name="You F.M."/>
            <person name="Luo M.C."/>
            <person name="Dvorak J."/>
        </authorList>
    </citation>
    <scope>NUCLEOTIDE SEQUENCE [LARGE SCALE GENOMIC DNA]</scope>
    <source>
        <strain evidence="1">cv. AL8/78</strain>
    </source>
</reference>
<keyword evidence="2" id="KW-1185">Reference proteome</keyword>
<dbReference type="Gramene" id="AET5Gv20153000.28">
    <property type="protein sequence ID" value="AET5Gv20153000.28"/>
    <property type="gene ID" value="AET5Gv20153000"/>
</dbReference>
<sequence length="47" mass="5566">MCLFKQVAGHRLRCSYKWLEINKSTHAYSIINVVFRVSFYGYAICFT</sequence>
<evidence type="ECO:0000313" key="1">
    <source>
        <dbReference type="EnsemblPlants" id="AET5Gv20153000.28"/>
    </source>
</evidence>
<reference evidence="1" key="3">
    <citation type="journal article" date="2017" name="Nature">
        <title>Genome sequence of the progenitor of the wheat D genome Aegilops tauschii.</title>
        <authorList>
            <person name="Luo M.C."/>
            <person name="Gu Y.Q."/>
            <person name="Puiu D."/>
            <person name="Wang H."/>
            <person name="Twardziok S.O."/>
            <person name="Deal K.R."/>
            <person name="Huo N."/>
            <person name="Zhu T."/>
            <person name="Wang L."/>
            <person name="Wang Y."/>
            <person name="McGuire P.E."/>
            <person name="Liu S."/>
            <person name="Long H."/>
            <person name="Ramasamy R.K."/>
            <person name="Rodriguez J.C."/>
            <person name="Van S.L."/>
            <person name="Yuan L."/>
            <person name="Wang Z."/>
            <person name="Xia Z."/>
            <person name="Xiao L."/>
            <person name="Anderson O.D."/>
            <person name="Ouyang S."/>
            <person name="Liang Y."/>
            <person name="Zimin A.V."/>
            <person name="Pertea G."/>
            <person name="Qi P."/>
            <person name="Bennetzen J.L."/>
            <person name="Dai X."/>
            <person name="Dawson M.W."/>
            <person name="Muller H.G."/>
            <person name="Kugler K."/>
            <person name="Rivarola-Duarte L."/>
            <person name="Spannagl M."/>
            <person name="Mayer K.F.X."/>
            <person name="Lu F.H."/>
            <person name="Bevan M.W."/>
            <person name="Leroy P."/>
            <person name="Li P."/>
            <person name="You F.M."/>
            <person name="Sun Q."/>
            <person name="Liu Z."/>
            <person name="Lyons E."/>
            <person name="Wicker T."/>
            <person name="Salzberg S.L."/>
            <person name="Devos K.M."/>
            <person name="Dvorak J."/>
        </authorList>
    </citation>
    <scope>NUCLEOTIDE SEQUENCE [LARGE SCALE GENOMIC DNA]</scope>
    <source>
        <strain evidence="1">cv. AL8/78</strain>
    </source>
</reference>
<dbReference type="AlphaFoldDB" id="A0A453JQ61"/>
<organism evidence="1 2">
    <name type="scientific">Aegilops tauschii subsp. strangulata</name>
    <name type="common">Goatgrass</name>
    <dbReference type="NCBI Taxonomy" id="200361"/>
    <lineage>
        <taxon>Eukaryota</taxon>
        <taxon>Viridiplantae</taxon>
        <taxon>Streptophyta</taxon>
        <taxon>Embryophyta</taxon>
        <taxon>Tracheophyta</taxon>
        <taxon>Spermatophyta</taxon>
        <taxon>Magnoliopsida</taxon>
        <taxon>Liliopsida</taxon>
        <taxon>Poales</taxon>
        <taxon>Poaceae</taxon>
        <taxon>BOP clade</taxon>
        <taxon>Pooideae</taxon>
        <taxon>Triticodae</taxon>
        <taxon>Triticeae</taxon>
        <taxon>Triticinae</taxon>
        <taxon>Aegilops</taxon>
    </lineage>
</organism>
<reference evidence="1" key="4">
    <citation type="submission" date="2019-03" db="UniProtKB">
        <authorList>
            <consortium name="EnsemblPlants"/>
        </authorList>
    </citation>
    <scope>IDENTIFICATION</scope>
</reference>
<reference evidence="2" key="1">
    <citation type="journal article" date="2014" name="Science">
        <title>Ancient hybridizations among the ancestral genomes of bread wheat.</title>
        <authorList>
            <consortium name="International Wheat Genome Sequencing Consortium,"/>
            <person name="Marcussen T."/>
            <person name="Sandve S.R."/>
            <person name="Heier L."/>
            <person name="Spannagl M."/>
            <person name="Pfeifer M."/>
            <person name="Jakobsen K.S."/>
            <person name="Wulff B.B."/>
            <person name="Steuernagel B."/>
            <person name="Mayer K.F."/>
            <person name="Olsen O.A."/>
        </authorList>
    </citation>
    <scope>NUCLEOTIDE SEQUENCE [LARGE SCALE GENOMIC DNA]</scope>
    <source>
        <strain evidence="2">cv. AL8/78</strain>
    </source>
</reference>
<dbReference type="Proteomes" id="UP000015105">
    <property type="component" value="Chromosome 5D"/>
</dbReference>
<dbReference type="EnsemblPlants" id="AET5Gv20153000.28">
    <property type="protein sequence ID" value="AET5Gv20153000.28"/>
    <property type="gene ID" value="AET5Gv20153000"/>
</dbReference>
<proteinExistence type="predicted"/>
<name>A0A453JQ61_AEGTS</name>
<protein>
    <submittedName>
        <fullName evidence="1">Uncharacterized protein</fullName>
    </submittedName>
</protein>
<accession>A0A453JQ61</accession>